<dbReference type="SUPFAM" id="SSF54211">
    <property type="entry name" value="Ribosomal protein S5 domain 2-like"/>
    <property type="match status" value="1"/>
</dbReference>
<organism evidence="1 2">
    <name type="scientific">Caenorhabditis japonica</name>
    <dbReference type="NCBI Taxonomy" id="281687"/>
    <lineage>
        <taxon>Eukaryota</taxon>
        <taxon>Metazoa</taxon>
        <taxon>Ecdysozoa</taxon>
        <taxon>Nematoda</taxon>
        <taxon>Chromadorea</taxon>
        <taxon>Rhabditida</taxon>
        <taxon>Rhabditina</taxon>
        <taxon>Rhabditomorpha</taxon>
        <taxon>Rhabditoidea</taxon>
        <taxon>Rhabditidae</taxon>
        <taxon>Peloderinae</taxon>
        <taxon>Caenorhabditis</taxon>
    </lineage>
</organism>
<accession>A0A8R1I348</accession>
<reference evidence="2" key="1">
    <citation type="submission" date="2010-08" db="EMBL/GenBank/DDBJ databases">
        <authorList>
            <consortium name="Caenorhabditis japonica Sequencing Consortium"/>
            <person name="Wilson R.K."/>
        </authorList>
    </citation>
    <scope>NUCLEOTIDE SEQUENCE [LARGE SCALE GENOMIC DNA]</scope>
    <source>
        <strain evidence="2">DF5081</strain>
    </source>
</reference>
<name>A0A8R1I348_CAEJA</name>
<protein>
    <submittedName>
        <fullName evidence="1">Uncharacterized protein</fullName>
    </submittedName>
</protein>
<dbReference type="Gene3D" id="3.30.230.10">
    <property type="match status" value="1"/>
</dbReference>
<dbReference type="Proteomes" id="UP000005237">
    <property type="component" value="Unassembled WGS sequence"/>
</dbReference>
<evidence type="ECO:0000313" key="2">
    <source>
        <dbReference type="Proteomes" id="UP000005237"/>
    </source>
</evidence>
<reference evidence="1" key="2">
    <citation type="submission" date="2022-06" db="UniProtKB">
        <authorList>
            <consortium name="EnsemblMetazoa"/>
        </authorList>
    </citation>
    <scope>IDENTIFICATION</scope>
    <source>
        <strain evidence="1">DF5081</strain>
    </source>
</reference>
<proteinExistence type="predicted"/>
<sequence length="134" mass="14689">VAYREMLTEPITHTTKVEDLMSEKKRPESVEITMVLEPTDGHVPFKKIELDLPQTARLPRPDWQKAINEGCSNALQNGPLVSFPVHAVRVVLTELVASGGKINPALCLPLSGLSVLGRHVAALVGINVVTYTWK</sequence>
<dbReference type="AlphaFoldDB" id="A0A8R1I348"/>
<evidence type="ECO:0000313" key="1">
    <source>
        <dbReference type="EnsemblMetazoa" id="CJA19558b.1"/>
    </source>
</evidence>
<dbReference type="EnsemblMetazoa" id="CJA19558b.1">
    <property type="protein sequence ID" value="CJA19558b.1"/>
    <property type="gene ID" value="WBGene00175129"/>
</dbReference>
<keyword evidence="2" id="KW-1185">Reference proteome</keyword>
<dbReference type="InterPro" id="IPR014721">
    <property type="entry name" value="Ribsml_uS5_D2-typ_fold_subgr"/>
</dbReference>
<dbReference type="InterPro" id="IPR020568">
    <property type="entry name" value="Ribosomal_Su5_D2-typ_SF"/>
</dbReference>